<proteinExistence type="predicted"/>
<gene>
    <name evidence="2" type="ORF">XA68_16820</name>
</gene>
<evidence type="ECO:0000313" key="3">
    <source>
        <dbReference type="Proteomes" id="UP000037136"/>
    </source>
</evidence>
<evidence type="ECO:0000313" key="2">
    <source>
        <dbReference type="EMBL" id="PFH56263.1"/>
    </source>
</evidence>
<keyword evidence="3" id="KW-1185">Reference proteome</keyword>
<reference evidence="2 3" key="1">
    <citation type="journal article" date="2015" name="BMC Genomics">
        <title>Gene expression during zombie ant biting behavior reflects the complexity underlying fungal parasitic behavioral manipulation.</title>
        <authorList>
            <person name="de Bekker C."/>
            <person name="Ohm R.A."/>
            <person name="Loreto R.G."/>
            <person name="Sebastian A."/>
            <person name="Albert I."/>
            <person name="Merrow M."/>
            <person name="Brachmann A."/>
            <person name="Hughes D.P."/>
        </authorList>
    </citation>
    <scope>NUCLEOTIDE SEQUENCE [LARGE SCALE GENOMIC DNA]</scope>
    <source>
        <strain evidence="2 3">SC16a</strain>
    </source>
</reference>
<feature type="compositionally biased region" description="Polar residues" evidence="1">
    <location>
        <begin position="1"/>
        <end position="11"/>
    </location>
</feature>
<feature type="region of interest" description="Disordered" evidence="1">
    <location>
        <begin position="1"/>
        <end position="60"/>
    </location>
</feature>
<reference evidence="2 3" key="2">
    <citation type="journal article" date="2017" name="Sci. Rep.">
        <title>Ant-infecting Ophiocordyceps genomes reveal a high diversity of potential behavioral manipulation genes and a possible major role for enterotoxins.</title>
        <authorList>
            <person name="de Bekker C."/>
            <person name="Ohm R.A."/>
            <person name="Evans H.C."/>
            <person name="Brachmann A."/>
            <person name="Hughes D.P."/>
        </authorList>
    </citation>
    <scope>NUCLEOTIDE SEQUENCE [LARGE SCALE GENOMIC DNA]</scope>
    <source>
        <strain evidence="2 3">SC16a</strain>
    </source>
</reference>
<protein>
    <submittedName>
        <fullName evidence="2">Uncharacterized protein</fullName>
    </submittedName>
</protein>
<sequence length="208" mass="22906">MAGTSKTTSTRGKAIDNVGDSELTPARVRTLQRWNTSRRASSNEGGEQGSASASSFSQQTRDVPIPRISLVRRPSIEIRLHVTRLQLVTARPSVNPRWPQVPPSISATIILSQYPLVFFRVNVNPLHSFVSSQSKIANKVAATSRRPLPARRRTRLHTIEDVNASYSPSAQQVQLLHGPLASASALTFHQTRDRFPQTIAHAEESVSI</sequence>
<organism evidence="2 3">
    <name type="scientific">Ophiocordyceps unilateralis</name>
    <name type="common">Zombie-ant fungus</name>
    <name type="synonym">Torrubia unilateralis</name>
    <dbReference type="NCBI Taxonomy" id="268505"/>
    <lineage>
        <taxon>Eukaryota</taxon>
        <taxon>Fungi</taxon>
        <taxon>Dikarya</taxon>
        <taxon>Ascomycota</taxon>
        <taxon>Pezizomycotina</taxon>
        <taxon>Sordariomycetes</taxon>
        <taxon>Hypocreomycetidae</taxon>
        <taxon>Hypocreales</taxon>
        <taxon>Ophiocordycipitaceae</taxon>
        <taxon>Ophiocordyceps</taxon>
    </lineage>
</organism>
<comment type="caution">
    <text evidence="2">The sequence shown here is derived from an EMBL/GenBank/DDBJ whole genome shotgun (WGS) entry which is preliminary data.</text>
</comment>
<name>A0A2A9P5V3_OPHUN</name>
<dbReference type="AlphaFoldDB" id="A0A2A9P5V3"/>
<feature type="compositionally biased region" description="Low complexity" evidence="1">
    <location>
        <begin position="40"/>
        <end position="59"/>
    </location>
</feature>
<dbReference type="Proteomes" id="UP000037136">
    <property type="component" value="Unassembled WGS sequence"/>
</dbReference>
<evidence type="ECO:0000256" key="1">
    <source>
        <dbReference type="SAM" id="MobiDB-lite"/>
    </source>
</evidence>
<accession>A0A2A9P5V3</accession>
<dbReference type="EMBL" id="LAZP02000620">
    <property type="protein sequence ID" value="PFH56263.1"/>
    <property type="molecule type" value="Genomic_DNA"/>
</dbReference>